<dbReference type="STRING" id="387005.A0A183HV79"/>
<dbReference type="GO" id="GO:0017125">
    <property type="term" value="F:deoxycytidyl transferase activity"/>
    <property type="evidence" value="ECO:0007669"/>
    <property type="project" value="TreeGrafter"/>
</dbReference>
<keyword evidence="10" id="KW-0238">DNA-binding</keyword>
<dbReference type="InterPro" id="IPR036775">
    <property type="entry name" value="DNA_pol_Y-fam_lit_finger_sf"/>
</dbReference>
<keyword evidence="6" id="KW-0548">Nucleotidyltransferase</keyword>
<evidence type="ECO:0000256" key="4">
    <source>
        <dbReference type="ARBA" id="ARBA00022634"/>
    </source>
</evidence>
<evidence type="ECO:0000313" key="16">
    <source>
        <dbReference type="Proteomes" id="UP000267606"/>
    </source>
</evidence>
<evidence type="ECO:0000256" key="3">
    <source>
        <dbReference type="ARBA" id="ARBA00020399"/>
    </source>
</evidence>
<organism evidence="17">
    <name type="scientific">Onchocerca flexuosa</name>
    <dbReference type="NCBI Taxonomy" id="387005"/>
    <lineage>
        <taxon>Eukaryota</taxon>
        <taxon>Metazoa</taxon>
        <taxon>Ecdysozoa</taxon>
        <taxon>Nematoda</taxon>
        <taxon>Chromadorea</taxon>
        <taxon>Rhabditida</taxon>
        <taxon>Spirurina</taxon>
        <taxon>Spiruromorpha</taxon>
        <taxon>Filarioidea</taxon>
        <taxon>Onchocercidae</taxon>
        <taxon>Onchocerca</taxon>
    </lineage>
</organism>
<feature type="domain" description="DNA polymerase Y-family little finger" evidence="14">
    <location>
        <begin position="12"/>
        <end position="117"/>
    </location>
</feature>
<dbReference type="GO" id="GO:0046872">
    <property type="term" value="F:metal ion binding"/>
    <property type="evidence" value="ECO:0007669"/>
    <property type="project" value="UniProtKB-KW"/>
</dbReference>
<comment type="similarity">
    <text evidence="2">Belongs to the DNA polymerase type-Y family.</text>
</comment>
<dbReference type="SUPFAM" id="SSF100879">
    <property type="entry name" value="Lesion bypass DNA polymerase (Y-family), little finger domain"/>
    <property type="match status" value="1"/>
</dbReference>
<dbReference type="GO" id="GO:0070987">
    <property type="term" value="P:error-free translesion synthesis"/>
    <property type="evidence" value="ECO:0007669"/>
    <property type="project" value="TreeGrafter"/>
</dbReference>
<evidence type="ECO:0000256" key="6">
    <source>
        <dbReference type="ARBA" id="ARBA00022695"/>
    </source>
</evidence>
<dbReference type="AlphaFoldDB" id="A0A183HV79"/>
<feature type="coiled-coil region" evidence="13">
    <location>
        <begin position="12"/>
        <end position="39"/>
    </location>
</feature>
<evidence type="ECO:0000256" key="9">
    <source>
        <dbReference type="ARBA" id="ARBA00022842"/>
    </source>
</evidence>
<dbReference type="GO" id="GO:0042276">
    <property type="term" value="P:error-prone translesion synthesis"/>
    <property type="evidence" value="ECO:0007669"/>
    <property type="project" value="TreeGrafter"/>
</dbReference>
<keyword evidence="9" id="KW-0460">Magnesium</keyword>
<evidence type="ECO:0000313" key="15">
    <source>
        <dbReference type="EMBL" id="VDO76027.1"/>
    </source>
</evidence>
<evidence type="ECO:0000256" key="12">
    <source>
        <dbReference type="ARBA" id="ARBA00023242"/>
    </source>
</evidence>
<proteinExistence type="inferred from homology"/>
<keyword evidence="12" id="KW-0539">Nucleus</keyword>
<evidence type="ECO:0000256" key="8">
    <source>
        <dbReference type="ARBA" id="ARBA00022763"/>
    </source>
</evidence>
<dbReference type="GO" id="GO:0003887">
    <property type="term" value="F:DNA-directed DNA polymerase activity"/>
    <property type="evidence" value="ECO:0007669"/>
    <property type="project" value="TreeGrafter"/>
</dbReference>
<keyword evidence="13" id="KW-0175">Coiled coil</keyword>
<dbReference type="GO" id="GO:0003684">
    <property type="term" value="F:damaged DNA binding"/>
    <property type="evidence" value="ECO:0007669"/>
    <property type="project" value="InterPro"/>
</dbReference>
<keyword evidence="11" id="KW-0234">DNA repair</keyword>
<comment type="subcellular location">
    <subcellularLocation>
        <location evidence="1">Nucleus</location>
    </subcellularLocation>
</comment>
<keyword evidence="16" id="KW-1185">Reference proteome</keyword>
<reference evidence="15 16" key="2">
    <citation type="submission" date="2018-11" db="EMBL/GenBank/DDBJ databases">
        <authorList>
            <consortium name="Pathogen Informatics"/>
        </authorList>
    </citation>
    <scope>NUCLEOTIDE SEQUENCE [LARGE SCALE GENOMIC DNA]</scope>
</reference>
<evidence type="ECO:0000256" key="10">
    <source>
        <dbReference type="ARBA" id="ARBA00023125"/>
    </source>
</evidence>
<evidence type="ECO:0000256" key="1">
    <source>
        <dbReference type="ARBA" id="ARBA00004123"/>
    </source>
</evidence>
<evidence type="ECO:0000256" key="11">
    <source>
        <dbReference type="ARBA" id="ARBA00023204"/>
    </source>
</evidence>
<dbReference type="FunFam" id="3.30.1490.100:FF:000001">
    <property type="entry name" value="DNA repair protein REV1"/>
    <property type="match status" value="1"/>
</dbReference>
<dbReference type="PANTHER" id="PTHR45990:SF1">
    <property type="entry name" value="DNA REPAIR PROTEIN REV1"/>
    <property type="match status" value="1"/>
</dbReference>
<dbReference type="GO" id="GO:0006281">
    <property type="term" value="P:DNA repair"/>
    <property type="evidence" value="ECO:0007669"/>
    <property type="project" value="UniProtKB-KW"/>
</dbReference>
<evidence type="ECO:0000256" key="7">
    <source>
        <dbReference type="ARBA" id="ARBA00022723"/>
    </source>
</evidence>
<dbReference type="GO" id="GO:0005634">
    <property type="term" value="C:nucleus"/>
    <property type="evidence" value="ECO:0007669"/>
    <property type="project" value="UniProtKB-SubCell"/>
</dbReference>
<dbReference type="EMBL" id="UZAJ01016382">
    <property type="protein sequence ID" value="VDO76027.1"/>
    <property type="molecule type" value="Genomic_DNA"/>
</dbReference>
<evidence type="ECO:0000256" key="2">
    <source>
        <dbReference type="ARBA" id="ARBA00010945"/>
    </source>
</evidence>
<keyword evidence="8" id="KW-0227">DNA damage</keyword>
<evidence type="ECO:0000259" key="14">
    <source>
        <dbReference type="Pfam" id="PF11799"/>
    </source>
</evidence>
<evidence type="ECO:0000256" key="5">
    <source>
        <dbReference type="ARBA" id="ARBA00022679"/>
    </source>
</evidence>
<keyword evidence="7" id="KW-0479">Metal-binding</keyword>
<reference evidence="17" key="1">
    <citation type="submission" date="2016-06" db="UniProtKB">
        <authorList>
            <consortium name="WormBaseParasite"/>
        </authorList>
    </citation>
    <scope>IDENTIFICATION</scope>
</reference>
<accession>A0A183HV79</accession>
<keyword evidence="5" id="KW-0808">Transferase</keyword>
<gene>
    <name evidence="15" type="ORF">OFLC_LOCUS11384</name>
</gene>
<protein>
    <recommendedName>
        <fullName evidence="3">DNA repair protein REV1</fullName>
    </recommendedName>
</protein>
<dbReference type="Pfam" id="PF11799">
    <property type="entry name" value="IMS_C"/>
    <property type="match status" value="1"/>
</dbReference>
<dbReference type="Proteomes" id="UP000267606">
    <property type="component" value="Unassembled WGS sequence"/>
</dbReference>
<dbReference type="InterPro" id="IPR017961">
    <property type="entry name" value="DNA_pol_Y-fam_little_finger"/>
</dbReference>
<dbReference type="Gene3D" id="3.30.1490.100">
    <property type="entry name" value="DNA polymerase, Y-family, little finger domain"/>
    <property type="match status" value="1"/>
</dbReference>
<dbReference type="WBParaSite" id="OFLC_0001139101-mRNA-1">
    <property type="protein sequence ID" value="OFLC_0001139101-mRNA-1"/>
    <property type="gene ID" value="OFLC_0001139101"/>
</dbReference>
<keyword evidence="4" id="KW-0237">DNA synthesis</keyword>
<evidence type="ECO:0000256" key="13">
    <source>
        <dbReference type="SAM" id="Coils"/>
    </source>
</evidence>
<evidence type="ECO:0000313" key="17">
    <source>
        <dbReference type="WBParaSite" id="OFLC_0001139101-mRNA-1"/>
    </source>
</evidence>
<name>A0A183HV79_9BILA</name>
<dbReference type="PANTHER" id="PTHR45990">
    <property type="entry name" value="DNA REPAIR PROTEIN REV1"/>
    <property type="match status" value="1"/>
</dbReference>
<sequence length="189" mass="21247">MCRGVDKERDFLEKEDEVMEFLRKICSELEKKLDIARMTASSITLKLLIRAPDAPVITEKFLGCGKCDAVTRTVRIPGATANKEVLHAEAKKLMKAINPIICDLRGIGIQLTHLNEIPQNVTVNEQSINRNTLTQFFAVKSRGQQYFTGKNKPKNEEDIALELALKKSLKENIPRVSSYIIILKIVGPL</sequence>